<reference evidence="2" key="1">
    <citation type="submission" date="2016-11" db="EMBL/GenBank/DDBJ databases">
        <authorList>
            <person name="Jaros S."/>
            <person name="Januszkiewicz K."/>
            <person name="Wedrychowicz H."/>
        </authorList>
    </citation>
    <scope>NUCLEOTIDE SEQUENCE [LARGE SCALE GENOMIC DNA]</scope>
    <source>
        <strain evidence="2">DSM 11792</strain>
    </source>
</reference>
<protein>
    <submittedName>
        <fullName evidence="2">Uncharacterized protein</fullName>
    </submittedName>
</protein>
<sequence length="83" mass="9534">MTAVEFIRSIIFNKPWEPKQSTLNRLTRGYLEVNNKGNENFEEAKKELAQAIKELQWGGELKILAGLGWATGDVEFIFQASRY</sequence>
<organism evidence="2 3">
    <name type="scientific">Desulfofundulus australicus DSM 11792</name>
    <dbReference type="NCBI Taxonomy" id="1121425"/>
    <lineage>
        <taxon>Bacteria</taxon>
        <taxon>Bacillati</taxon>
        <taxon>Bacillota</taxon>
        <taxon>Clostridia</taxon>
        <taxon>Eubacteriales</taxon>
        <taxon>Peptococcaceae</taxon>
        <taxon>Desulfofundulus</taxon>
    </lineage>
</organism>
<evidence type="ECO:0000313" key="3">
    <source>
        <dbReference type="Proteomes" id="UP000184196"/>
    </source>
</evidence>
<proteinExistence type="predicted"/>
<dbReference type="Proteomes" id="UP000184196">
    <property type="component" value="Unassembled WGS sequence"/>
</dbReference>
<reference evidence="3" key="2">
    <citation type="submission" date="2016-11" db="EMBL/GenBank/DDBJ databases">
        <authorList>
            <person name="Varghese N."/>
            <person name="Submissions S."/>
        </authorList>
    </citation>
    <scope>NUCLEOTIDE SEQUENCE [LARGE SCALE GENOMIC DNA]</scope>
    <source>
        <strain evidence="3">DSM 11792</strain>
    </source>
</reference>
<evidence type="ECO:0000313" key="1">
    <source>
        <dbReference type="EMBL" id="SHE70845.1"/>
    </source>
</evidence>
<name>A0A1M4VRI2_9FIRM</name>
<dbReference type="EMBL" id="FQUW01000008">
    <property type="protein sequence ID" value="SHE71470.1"/>
    <property type="molecule type" value="Genomic_DNA"/>
</dbReference>
<dbReference type="OrthoDB" id="9910535at2"/>
<dbReference type="EMBL" id="FQUW01000008">
    <property type="protein sequence ID" value="SHE70845.1"/>
    <property type="molecule type" value="Genomic_DNA"/>
</dbReference>
<gene>
    <name evidence="1" type="ORF">SAMN02745218_00706</name>
    <name evidence="2" type="ORF">SAMN02745218_00719</name>
</gene>
<evidence type="ECO:0000313" key="2">
    <source>
        <dbReference type="EMBL" id="SHE71470.1"/>
    </source>
</evidence>
<keyword evidence="3" id="KW-1185">Reference proteome</keyword>
<accession>A0A1M4VRI2</accession>
<dbReference type="RefSeq" id="WP_027356853.1">
    <property type="nucleotide sequence ID" value="NZ_FQUW01000008.1"/>
</dbReference>
<dbReference type="AlphaFoldDB" id="A0A1M4VRI2"/>